<comment type="subcellular location">
    <subcellularLocation>
        <location evidence="1">Membrane</location>
        <topology evidence="1">Single-pass membrane protein</topology>
    </subcellularLocation>
</comment>
<evidence type="ECO:0000256" key="1">
    <source>
        <dbReference type="ARBA" id="ARBA00004167"/>
    </source>
</evidence>
<keyword evidence="9" id="KW-1185">Reference proteome</keyword>
<dbReference type="Gene3D" id="1.10.287.470">
    <property type="entry name" value="Helix hairpin bin"/>
    <property type="match status" value="1"/>
</dbReference>
<sequence>MSDKRPVLYQPRLQDALEDHSAEGITILSSEPSRLIRVLILLLFALLLAGAAWSFIGHADVIVQAGGVLGPDGEERRIYSPVDGELVNIYLAEGMPVAKGDVLARVEAVDAIQLATQALQAKLKLTDAQQQHDLLPDRIRVLEQQLNLLRVQIDQAQRLHDKRVNQAIAKLGEEQRIRLGKARAQLREAKNELDYARAEAEKYERLFRSPGGGGLSRQQVDTKRREYAAKQTTYDLARAELAQFEVDLSKVYQSSQAEVQQTAEKLLSLRTQYAQKKLELATLENEGQLQLRIARATAEGAARVSFDDIDEENLLLVRAPVAGVITRLALTQPGDKVVAAQPIASIAPAGARPVLQVAIGETERAFLQEGMPAKLKFPAFPYQRYGLIEGTLEYISPTASANAQNKQPTYKGRIGLQRDSFSVGNTQIPLRYGMSGTAEIVVRKRRLIDLALDPLREVTAW</sequence>
<evidence type="ECO:0000256" key="2">
    <source>
        <dbReference type="ARBA" id="ARBA00022692"/>
    </source>
</evidence>
<dbReference type="RefSeq" id="WP_005002187.1">
    <property type="nucleotide sequence ID" value="NZ_CH672427.1"/>
</dbReference>
<evidence type="ECO:0000256" key="5">
    <source>
        <dbReference type="SAM" id="Coils"/>
    </source>
</evidence>
<evidence type="ECO:0000313" key="9">
    <source>
        <dbReference type="Proteomes" id="UP000003374"/>
    </source>
</evidence>
<keyword evidence="3 6" id="KW-1133">Transmembrane helix</keyword>
<dbReference type="InterPro" id="IPR050739">
    <property type="entry name" value="MFP"/>
</dbReference>
<evidence type="ECO:0000256" key="6">
    <source>
        <dbReference type="SAM" id="Phobius"/>
    </source>
</evidence>
<dbReference type="Proteomes" id="UP000003374">
    <property type="component" value="Unassembled WGS sequence"/>
</dbReference>
<evidence type="ECO:0000313" key="8">
    <source>
        <dbReference type="EMBL" id="EAR22815.1"/>
    </source>
</evidence>
<evidence type="ECO:0000256" key="3">
    <source>
        <dbReference type="ARBA" id="ARBA00022989"/>
    </source>
</evidence>
<reference evidence="8 9" key="1">
    <citation type="submission" date="2006-02" db="EMBL/GenBank/DDBJ databases">
        <authorList>
            <person name="Waterbury J."/>
            <person name="Ferriera S."/>
            <person name="Johnson J."/>
            <person name="Kravitz S."/>
            <person name="Halpern A."/>
            <person name="Remington K."/>
            <person name="Beeson K."/>
            <person name="Tran B."/>
            <person name="Rogers Y.-H."/>
            <person name="Friedman R."/>
            <person name="Venter J.C."/>
        </authorList>
    </citation>
    <scope>NUCLEOTIDE SEQUENCE [LARGE SCALE GENOMIC DNA]</scope>
    <source>
        <strain evidence="8 9">Nb-231</strain>
    </source>
</reference>
<feature type="domain" description="AprE-like beta-barrel" evidence="7">
    <location>
        <begin position="354"/>
        <end position="442"/>
    </location>
</feature>
<evidence type="ECO:0000256" key="4">
    <source>
        <dbReference type="ARBA" id="ARBA00023136"/>
    </source>
</evidence>
<accession>A4BNL6</accession>
<dbReference type="GO" id="GO:0016020">
    <property type="term" value="C:membrane"/>
    <property type="evidence" value="ECO:0007669"/>
    <property type="project" value="UniProtKB-SubCell"/>
</dbReference>
<keyword evidence="2 6" id="KW-0812">Transmembrane</keyword>
<dbReference type="Gene3D" id="2.40.30.170">
    <property type="match status" value="1"/>
</dbReference>
<gene>
    <name evidence="8" type="ORF">NB231_10193</name>
</gene>
<dbReference type="EMBL" id="AAOF01000002">
    <property type="protein sequence ID" value="EAR22815.1"/>
    <property type="molecule type" value="Genomic_DNA"/>
</dbReference>
<dbReference type="InterPro" id="IPR058982">
    <property type="entry name" value="Beta-barrel_AprE"/>
</dbReference>
<dbReference type="Pfam" id="PF26002">
    <property type="entry name" value="Beta-barrel_AprE"/>
    <property type="match status" value="1"/>
</dbReference>
<dbReference type="InterPro" id="IPR011053">
    <property type="entry name" value="Single_hybrid_motif"/>
</dbReference>
<dbReference type="PRINTS" id="PR01490">
    <property type="entry name" value="RTXTOXIND"/>
</dbReference>
<dbReference type="AlphaFoldDB" id="A4BNL6"/>
<protein>
    <submittedName>
        <fullName evidence="8">Secretion protein HlyD</fullName>
    </submittedName>
</protein>
<dbReference type="HOGENOM" id="CLU_023976_0_1_6"/>
<keyword evidence="5" id="KW-0175">Coiled coil</keyword>
<dbReference type="OrthoDB" id="9775513at2"/>
<dbReference type="PANTHER" id="PTHR30386">
    <property type="entry name" value="MEMBRANE FUSION SUBUNIT OF EMRAB-TOLC MULTIDRUG EFFLUX PUMP"/>
    <property type="match status" value="1"/>
</dbReference>
<organism evidence="8 9">
    <name type="scientific">Nitrococcus mobilis Nb-231</name>
    <dbReference type="NCBI Taxonomy" id="314278"/>
    <lineage>
        <taxon>Bacteria</taxon>
        <taxon>Pseudomonadati</taxon>
        <taxon>Pseudomonadota</taxon>
        <taxon>Gammaproteobacteria</taxon>
        <taxon>Chromatiales</taxon>
        <taxon>Ectothiorhodospiraceae</taxon>
        <taxon>Nitrococcus</taxon>
    </lineage>
</organism>
<feature type="transmembrane region" description="Helical" evidence="6">
    <location>
        <begin position="35"/>
        <end position="56"/>
    </location>
</feature>
<keyword evidence="4 6" id="KW-0472">Membrane</keyword>
<name>A4BNL6_9GAMM</name>
<comment type="caution">
    <text evidence="8">The sequence shown here is derived from an EMBL/GenBank/DDBJ whole genome shotgun (WGS) entry which is preliminary data.</text>
</comment>
<dbReference type="eggNOG" id="COG0845">
    <property type="taxonomic scope" value="Bacteria"/>
</dbReference>
<dbReference type="Gene3D" id="2.40.50.100">
    <property type="match status" value="1"/>
</dbReference>
<feature type="coiled-coil region" evidence="5">
    <location>
        <begin position="139"/>
        <end position="206"/>
    </location>
</feature>
<proteinExistence type="predicted"/>
<dbReference type="SUPFAM" id="SSF51230">
    <property type="entry name" value="Single hybrid motif"/>
    <property type="match status" value="1"/>
</dbReference>
<evidence type="ECO:0000259" key="7">
    <source>
        <dbReference type="Pfam" id="PF26002"/>
    </source>
</evidence>
<dbReference type="STRING" id="314278.NB231_10193"/>
<dbReference type="PANTHER" id="PTHR30386:SF26">
    <property type="entry name" value="TRANSPORT PROTEIN COMB"/>
    <property type="match status" value="1"/>
</dbReference>